<gene>
    <name evidence="1" type="ORF">DSO57_1021688</name>
</gene>
<protein>
    <submittedName>
        <fullName evidence="1">Uncharacterized protein</fullName>
    </submittedName>
</protein>
<organism evidence="1 2">
    <name type="scientific">Entomophthora muscae</name>
    <dbReference type="NCBI Taxonomy" id="34485"/>
    <lineage>
        <taxon>Eukaryota</taxon>
        <taxon>Fungi</taxon>
        <taxon>Fungi incertae sedis</taxon>
        <taxon>Zoopagomycota</taxon>
        <taxon>Entomophthoromycotina</taxon>
        <taxon>Entomophthoromycetes</taxon>
        <taxon>Entomophthorales</taxon>
        <taxon>Entomophthoraceae</taxon>
        <taxon>Entomophthora</taxon>
    </lineage>
</organism>
<name>A0ACC2SSK1_9FUNG</name>
<proteinExistence type="predicted"/>
<evidence type="ECO:0000313" key="2">
    <source>
        <dbReference type="Proteomes" id="UP001165960"/>
    </source>
</evidence>
<reference evidence="1" key="1">
    <citation type="submission" date="2022-04" db="EMBL/GenBank/DDBJ databases">
        <title>Genome of the entomopathogenic fungus Entomophthora muscae.</title>
        <authorList>
            <person name="Elya C."/>
            <person name="Lovett B.R."/>
            <person name="Lee E."/>
            <person name="Macias A.M."/>
            <person name="Hajek A.E."/>
            <person name="De Bivort B.L."/>
            <person name="Kasson M.T."/>
            <person name="De Fine Licht H.H."/>
            <person name="Stajich J.E."/>
        </authorList>
    </citation>
    <scope>NUCLEOTIDE SEQUENCE</scope>
    <source>
        <strain evidence="1">Berkeley</strain>
    </source>
</reference>
<dbReference type="EMBL" id="QTSX02004366">
    <property type="protein sequence ID" value="KAJ9065232.1"/>
    <property type="molecule type" value="Genomic_DNA"/>
</dbReference>
<keyword evidence="2" id="KW-1185">Reference proteome</keyword>
<dbReference type="Proteomes" id="UP001165960">
    <property type="component" value="Unassembled WGS sequence"/>
</dbReference>
<feature type="non-terminal residue" evidence="1">
    <location>
        <position position="123"/>
    </location>
</feature>
<accession>A0ACC2SSK1</accession>
<comment type="caution">
    <text evidence="1">The sequence shown here is derived from an EMBL/GenBank/DDBJ whole genome shotgun (WGS) entry which is preliminary data.</text>
</comment>
<evidence type="ECO:0000313" key="1">
    <source>
        <dbReference type="EMBL" id="KAJ9065232.1"/>
    </source>
</evidence>
<sequence>MNERAVKDLASPFSTLRTVETFLSSLAIYFFIAFSLQLIPSPIGLPGIVGSNLLVVAKTVRLFAVEGLVLFPCNLPPTITNPQNPPDHQAANFKAPKDQRPTLPGATRKGGIRTPYPLGTAAR</sequence>